<accession>A0AA35PNP5</accession>
<name>A0AA35PNP5_9SAUR</name>
<reference evidence="1" key="1">
    <citation type="submission" date="2022-12" db="EMBL/GenBank/DDBJ databases">
        <authorList>
            <person name="Alioto T."/>
            <person name="Alioto T."/>
            <person name="Gomez Garrido J."/>
        </authorList>
    </citation>
    <scope>NUCLEOTIDE SEQUENCE</scope>
</reference>
<protein>
    <submittedName>
        <fullName evidence="1">Uncharacterized protein</fullName>
    </submittedName>
</protein>
<dbReference type="AlphaFoldDB" id="A0AA35PNP5"/>
<organism evidence="1 2">
    <name type="scientific">Podarcis lilfordi</name>
    <name type="common">Lilford's wall lizard</name>
    <dbReference type="NCBI Taxonomy" id="74358"/>
    <lineage>
        <taxon>Eukaryota</taxon>
        <taxon>Metazoa</taxon>
        <taxon>Chordata</taxon>
        <taxon>Craniata</taxon>
        <taxon>Vertebrata</taxon>
        <taxon>Euteleostomi</taxon>
        <taxon>Lepidosauria</taxon>
        <taxon>Squamata</taxon>
        <taxon>Bifurcata</taxon>
        <taxon>Unidentata</taxon>
        <taxon>Episquamata</taxon>
        <taxon>Laterata</taxon>
        <taxon>Lacertibaenia</taxon>
        <taxon>Lacertidae</taxon>
        <taxon>Podarcis</taxon>
    </lineage>
</organism>
<evidence type="ECO:0000313" key="2">
    <source>
        <dbReference type="Proteomes" id="UP001178461"/>
    </source>
</evidence>
<sequence>MAKFNIKVTNGILKGIKRKGGVWSTQTGVDHFAFQLKKDASPHPGSSFLLPEISCNLKSATVEILPSW</sequence>
<dbReference type="EMBL" id="OX395141">
    <property type="protein sequence ID" value="CAI5794844.1"/>
    <property type="molecule type" value="Genomic_DNA"/>
</dbReference>
<evidence type="ECO:0000313" key="1">
    <source>
        <dbReference type="EMBL" id="CAI5794844.1"/>
    </source>
</evidence>
<gene>
    <name evidence="1" type="ORF">PODLI_1B019019</name>
</gene>
<proteinExistence type="predicted"/>
<dbReference type="Proteomes" id="UP001178461">
    <property type="component" value="Chromosome 15"/>
</dbReference>
<keyword evidence="2" id="KW-1185">Reference proteome</keyword>